<protein>
    <submittedName>
        <fullName evidence="1">Uncharacterized protein</fullName>
    </submittedName>
</protein>
<name>A0A8X7NWB0_BRACI</name>
<dbReference type="AlphaFoldDB" id="A0A8X7NWB0"/>
<gene>
    <name evidence="1" type="ORF">Bca52824_091714</name>
</gene>
<keyword evidence="2" id="KW-1185">Reference proteome</keyword>
<comment type="caution">
    <text evidence="1">The sequence shown here is derived from an EMBL/GenBank/DDBJ whole genome shotgun (WGS) entry which is preliminary data.</text>
</comment>
<dbReference type="InterPro" id="IPR011992">
    <property type="entry name" value="EF-hand-dom_pair"/>
</dbReference>
<proteinExistence type="predicted"/>
<dbReference type="Proteomes" id="UP000886595">
    <property type="component" value="Unassembled WGS sequence"/>
</dbReference>
<accession>A0A8X7NWB0</accession>
<dbReference type="EMBL" id="JAAMPC010001599">
    <property type="protein sequence ID" value="KAG2239468.1"/>
    <property type="molecule type" value="Genomic_DNA"/>
</dbReference>
<reference evidence="1 2" key="1">
    <citation type="submission" date="2020-02" db="EMBL/GenBank/DDBJ databases">
        <authorList>
            <person name="Ma Q."/>
            <person name="Huang Y."/>
            <person name="Song X."/>
            <person name="Pei D."/>
        </authorList>
    </citation>
    <scope>NUCLEOTIDE SEQUENCE [LARGE SCALE GENOMIC DNA]</scope>
    <source>
        <strain evidence="1">Sxm20200214</strain>
        <tissue evidence="1">Leaf</tissue>
    </source>
</reference>
<organism evidence="1 2">
    <name type="scientific">Brassica carinata</name>
    <name type="common">Ethiopian mustard</name>
    <name type="synonym">Abyssinian cabbage</name>
    <dbReference type="NCBI Taxonomy" id="52824"/>
    <lineage>
        <taxon>Eukaryota</taxon>
        <taxon>Viridiplantae</taxon>
        <taxon>Streptophyta</taxon>
        <taxon>Embryophyta</taxon>
        <taxon>Tracheophyta</taxon>
        <taxon>Spermatophyta</taxon>
        <taxon>Magnoliopsida</taxon>
        <taxon>eudicotyledons</taxon>
        <taxon>Gunneridae</taxon>
        <taxon>Pentapetalae</taxon>
        <taxon>rosids</taxon>
        <taxon>malvids</taxon>
        <taxon>Brassicales</taxon>
        <taxon>Brassicaceae</taxon>
        <taxon>Brassiceae</taxon>
        <taxon>Brassica</taxon>
    </lineage>
</organism>
<dbReference type="PANTHER" id="PTHR34574">
    <property type="entry name" value="CALCIUM-BINDING EF-HAND FAMILY PROTEIN-RELATED"/>
    <property type="match status" value="1"/>
</dbReference>
<dbReference type="PANTHER" id="PTHR34574:SF13">
    <property type="entry name" value="EF-HAND DOMAIN-CONTAINING PROTEIN"/>
    <property type="match status" value="1"/>
</dbReference>
<evidence type="ECO:0000313" key="1">
    <source>
        <dbReference type="EMBL" id="KAG2239468.1"/>
    </source>
</evidence>
<dbReference type="SUPFAM" id="SSF47473">
    <property type="entry name" value="EF-hand"/>
    <property type="match status" value="1"/>
</dbReference>
<sequence>MDNHQQQQQQVLDGSDIVELVENEKVFDKFVEQKFQQLDQDEDGHFPDSDHIYSEVLNEFTHGSQEKVSKTEFKEVLSDILLGMAAGLKRDPIVILRMDGEDLSEFIHSPGYEAEIVSIYFSALTGCEEASLRDCIVKALQSLSVDHGMPPSNDPWVMSNMVEPIVGSCLDEEDKREKSLSQDRFLEALKRVVERVAQRLNEQPVIVAHSENTFDGSGIRRLLSNKFEFDKALNVALESIPKDRHGKVSKEYLRAVLDTVAPSATLPPLGAVSQMDDMIREALKMVNGDDGKMVKEEEFKKTMAEILGSIMLQLEGKPISVSSNSVVHEPLTSATFLPPTPAESEEPSN</sequence>
<evidence type="ECO:0000313" key="2">
    <source>
        <dbReference type="Proteomes" id="UP000886595"/>
    </source>
</evidence>
<dbReference type="OrthoDB" id="1881481at2759"/>